<dbReference type="EMBL" id="JAHQIW010002524">
    <property type="protein sequence ID" value="KAJ1355633.1"/>
    <property type="molecule type" value="Genomic_DNA"/>
</dbReference>
<dbReference type="Proteomes" id="UP001196413">
    <property type="component" value="Unassembled WGS sequence"/>
</dbReference>
<name>A0AAD5QKU4_PARTN</name>
<reference evidence="1" key="1">
    <citation type="submission" date="2021-06" db="EMBL/GenBank/DDBJ databases">
        <title>Parelaphostrongylus tenuis whole genome reference sequence.</title>
        <authorList>
            <person name="Garwood T.J."/>
            <person name="Larsen P.A."/>
            <person name="Fountain-Jones N.M."/>
            <person name="Garbe J.R."/>
            <person name="Macchietto M.G."/>
            <person name="Kania S.A."/>
            <person name="Gerhold R.W."/>
            <person name="Richards J.E."/>
            <person name="Wolf T.M."/>
        </authorList>
    </citation>
    <scope>NUCLEOTIDE SEQUENCE</scope>
    <source>
        <strain evidence="1">MNPRO001-30</strain>
        <tissue evidence="1">Meninges</tissue>
    </source>
</reference>
<feature type="non-terminal residue" evidence="1">
    <location>
        <position position="1"/>
    </location>
</feature>
<protein>
    <submittedName>
        <fullName evidence="1">Uncharacterized protein</fullName>
    </submittedName>
</protein>
<evidence type="ECO:0000313" key="2">
    <source>
        <dbReference type="Proteomes" id="UP001196413"/>
    </source>
</evidence>
<evidence type="ECO:0000313" key="1">
    <source>
        <dbReference type="EMBL" id="KAJ1355633.1"/>
    </source>
</evidence>
<gene>
    <name evidence="1" type="ORF">KIN20_013124</name>
</gene>
<accession>A0AAD5QKU4</accession>
<dbReference type="AlphaFoldDB" id="A0AAD5QKU4"/>
<keyword evidence="2" id="KW-1185">Reference proteome</keyword>
<proteinExistence type="predicted"/>
<comment type="caution">
    <text evidence="1">The sequence shown here is derived from an EMBL/GenBank/DDBJ whole genome shotgun (WGS) entry which is preliminary data.</text>
</comment>
<organism evidence="1 2">
    <name type="scientific">Parelaphostrongylus tenuis</name>
    <name type="common">Meningeal worm</name>
    <dbReference type="NCBI Taxonomy" id="148309"/>
    <lineage>
        <taxon>Eukaryota</taxon>
        <taxon>Metazoa</taxon>
        <taxon>Ecdysozoa</taxon>
        <taxon>Nematoda</taxon>
        <taxon>Chromadorea</taxon>
        <taxon>Rhabditida</taxon>
        <taxon>Rhabditina</taxon>
        <taxon>Rhabditomorpha</taxon>
        <taxon>Strongyloidea</taxon>
        <taxon>Metastrongylidae</taxon>
        <taxon>Parelaphostrongylus</taxon>
    </lineage>
</organism>
<sequence length="62" mass="7080">ADAYIRAKNLLRSLIAEMALNRHICVFHTNYGPHECENCGEAFIGLRELRKQPKAQLRNATL</sequence>